<sequence>MSLTVAQAIGIGIVVGFVGFGGAYLLSRFICTRPIPGMVVRDGEPVSVVPETSQKAQKPPQKHVRPFERMTPMFSLENVQDTVSFEKLIWSFVDGCLVNGFRDPPDVPESLFDEDELVRLAGDPRNGGTWSSFISNIATRGPAIQCFLAQFVLKRLDPYCPPQESLLPPEPLSLHPPEPQLFKKGDPRKERTRAMVFLIIDALRLESLRVDQSLINETFKDILDWNLTGILESAANGGLRLLAQPGEWEAVWEWKKSEFIVFPEIRFVWDGDTMLHKRGTTIKLHQPGKVTKLLQKCGEVTKHQKRAKVDADIVKPIPSDRKQHQGVDGAEQPNPDAEKLPSLKDGHSLTAKTSQEPGPSTASQ</sequence>
<gene>
    <name evidence="3" type="ORF">CEP54_011947</name>
</gene>
<comment type="caution">
    <text evidence="3">The sequence shown here is derived from an EMBL/GenBank/DDBJ whole genome shotgun (WGS) entry which is preliminary data.</text>
</comment>
<keyword evidence="4" id="KW-1185">Reference proteome</keyword>
<feature type="transmembrane region" description="Helical" evidence="2">
    <location>
        <begin position="6"/>
        <end position="26"/>
    </location>
</feature>
<dbReference type="AlphaFoldDB" id="A0A428PBJ6"/>
<proteinExistence type="predicted"/>
<dbReference type="OrthoDB" id="5080136at2759"/>
<keyword evidence="2" id="KW-0472">Membrane</keyword>
<keyword evidence="2" id="KW-0812">Transmembrane</keyword>
<evidence type="ECO:0000313" key="4">
    <source>
        <dbReference type="Proteomes" id="UP000288168"/>
    </source>
</evidence>
<keyword evidence="2" id="KW-1133">Transmembrane helix</keyword>
<dbReference type="Proteomes" id="UP000288168">
    <property type="component" value="Unassembled WGS sequence"/>
</dbReference>
<evidence type="ECO:0000256" key="1">
    <source>
        <dbReference type="SAM" id="MobiDB-lite"/>
    </source>
</evidence>
<evidence type="ECO:0000313" key="3">
    <source>
        <dbReference type="EMBL" id="RSL50407.1"/>
    </source>
</evidence>
<evidence type="ECO:0000256" key="2">
    <source>
        <dbReference type="SAM" id="Phobius"/>
    </source>
</evidence>
<feature type="region of interest" description="Disordered" evidence="1">
    <location>
        <begin position="308"/>
        <end position="364"/>
    </location>
</feature>
<dbReference type="EMBL" id="NKCI01000164">
    <property type="protein sequence ID" value="RSL50407.1"/>
    <property type="molecule type" value="Genomic_DNA"/>
</dbReference>
<feature type="compositionally biased region" description="Basic and acidic residues" evidence="1">
    <location>
        <begin position="336"/>
        <end position="347"/>
    </location>
</feature>
<accession>A0A428PBJ6</accession>
<organism evidence="3 4">
    <name type="scientific">Fusarium duplospermum</name>
    <dbReference type="NCBI Taxonomy" id="1325734"/>
    <lineage>
        <taxon>Eukaryota</taxon>
        <taxon>Fungi</taxon>
        <taxon>Dikarya</taxon>
        <taxon>Ascomycota</taxon>
        <taxon>Pezizomycotina</taxon>
        <taxon>Sordariomycetes</taxon>
        <taxon>Hypocreomycetidae</taxon>
        <taxon>Hypocreales</taxon>
        <taxon>Nectriaceae</taxon>
        <taxon>Fusarium</taxon>
        <taxon>Fusarium solani species complex</taxon>
    </lineage>
</organism>
<name>A0A428PBJ6_9HYPO</name>
<reference evidence="3 4" key="1">
    <citation type="submission" date="2017-06" db="EMBL/GenBank/DDBJ databases">
        <title>Comparative genomic analysis of Ambrosia Fusariam Clade fungi.</title>
        <authorList>
            <person name="Stajich J.E."/>
            <person name="Carrillo J."/>
            <person name="Kijimoto T."/>
            <person name="Eskalen A."/>
            <person name="O'Donnell K."/>
            <person name="Kasson M."/>
        </authorList>
    </citation>
    <scope>NUCLEOTIDE SEQUENCE [LARGE SCALE GENOMIC DNA]</scope>
    <source>
        <strain evidence="3 4">NRRL62584</strain>
    </source>
</reference>
<feature type="compositionally biased region" description="Basic and acidic residues" evidence="1">
    <location>
        <begin position="308"/>
        <end position="325"/>
    </location>
</feature>
<feature type="compositionally biased region" description="Polar residues" evidence="1">
    <location>
        <begin position="350"/>
        <end position="364"/>
    </location>
</feature>
<protein>
    <submittedName>
        <fullName evidence="3">Uncharacterized protein</fullName>
    </submittedName>
</protein>